<dbReference type="EMBL" id="VSSQ01131131">
    <property type="protein sequence ID" value="MPN58445.1"/>
    <property type="molecule type" value="Genomic_DNA"/>
</dbReference>
<reference evidence="1" key="1">
    <citation type="submission" date="2019-08" db="EMBL/GenBank/DDBJ databases">
        <authorList>
            <person name="Kucharzyk K."/>
            <person name="Murdoch R.W."/>
            <person name="Higgins S."/>
            <person name="Loffler F."/>
        </authorList>
    </citation>
    <scope>NUCLEOTIDE SEQUENCE</scope>
</reference>
<comment type="caution">
    <text evidence="1">The sequence shown here is derived from an EMBL/GenBank/DDBJ whole genome shotgun (WGS) entry which is preliminary data.</text>
</comment>
<dbReference type="AlphaFoldDB" id="A0A645J406"/>
<gene>
    <name evidence="1" type="ORF">SDC9_206150</name>
</gene>
<protein>
    <submittedName>
        <fullName evidence="1">Uncharacterized protein</fullName>
    </submittedName>
</protein>
<name>A0A645J406_9ZZZZ</name>
<organism evidence="1">
    <name type="scientific">bioreactor metagenome</name>
    <dbReference type="NCBI Taxonomy" id="1076179"/>
    <lineage>
        <taxon>unclassified sequences</taxon>
        <taxon>metagenomes</taxon>
        <taxon>ecological metagenomes</taxon>
    </lineage>
</organism>
<evidence type="ECO:0000313" key="1">
    <source>
        <dbReference type="EMBL" id="MPN58445.1"/>
    </source>
</evidence>
<sequence length="95" mass="10476">MQMIRAIIDCKLIGLSIQFETTAGDPVRETAYGASEIGMISQIAIQLAESEHDVAQVPVSIGYVQFRDDRAEVSDLRDQTLTVGQGEKIHRSSIR</sequence>
<accession>A0A645J406</accession>
<proteinExistence type="predicted"/>